<evidence type="ECO:0000256" key="13">
    <source>
        <dbReference type="ARBA" id="ARBA00035787"/>
    </source>
</evidence>
<dbReference type="AlphaFoldDB" id="A0A8D0E4H4"/>
<evidence type="ECO:0000256" key="1">
    <source>
        <dbReference type="ARBA" id="ARBA00004193"/>
    </source>
</evidence>
<dbReference type="PANTHER" id="PTHR10543:SF57">
    <property type="entry name" value="RETINOID ISOMEROHYDROLASE"/>
    <property type="match status" value="1"/>
</dbReference>
<sequence>IVEHPAGGYKKLFETAEELSSPITAHVTGRIPVWLRGSLLRCGPGLFEVGSEPFYHLFDGQALLHKFEFKEGHVTYYRRFIRTDAYVRAMTEKRIVITEFGTYAYPDPCKNIFSRFFSYFQGVEVTDNALVNVYPVGEDFYACTETNFITKINPDNLETIKKVDVSKYVSVNGVTAHPHIENDGTVYNIGNCFGKNFSLAYNIVRIPPLQAGLTLIVFLNSFGLTPNYIVFVETPVKINLLKFLSSWSLWGANYMDCFESNESMGVWMHVADKKKGKYLNIKYRTSPFNLFHHINTYEDNGFLIVDLCTWKGYEFVYNYLYLANLRENWEEVKKNAQKAPQPEVRRYVLPLNIEKADTGKNLITLPNTTATATLRSDETIWLEPEVIFSGPRQAFEFPQINYTKYSGKPYTYAYGLGLNHFVPDRLCKMNVKSRETWVWQEPDAYPSEPIFVSHPDALEEDDGIILSIVITPGNGPKPAYLLILSAKDMSEVARAEVDINIPVTFHGLFKRA</sequence>
<comment type="cofactor">
    <cofactor evidence="21">
        <name>Fe(2+)</name>
        <dbReference type="ChEBI" id="CHEBI:29033"/>
    </cofactor>
    <text evidence="21">Binds 1 Fe(2+) ion per subunit.</text>
</comment>
<dbReference type="Ensembl" id="ENSSMRT00000030419.1">
    <property type="protein sequence ID" value="ENSSMRP00000026014.1"/>
    <property type="gene ID" value="ENSSMRG00000019976.1"/>
</dbReference>
<evidence type="ECO:0000256" key="15">
    <source>
        <dbReference type="ARBA" id="ARBA00038936"/>
    </source>
</evidence>
<evidence type="ECO:0000256" key="4">
    <source>
        <dbReference type="ARBA" id="ARBA00022606"/>
    </source>
</evidence>
<protein>
    <recommendedName>
        <fullName evidence="17">Retinoid isomerohydrolase</fullName>
        <ecNumber evidence="16">3.1.1.64</ecNumber>
        <ecNumber evidence="15">5.3.3.22</ecNumber>
    </recommendedName>
    <alternativeName>
        <fullName evidence="18">Lutein isomerase</fullName>
    </alternativeName>
    <alternativeName>
        <fullName evidence="19">Meso-zeaxanthin isomerase</fullName>
    </alternativeName>
</protein>
<dbReference type="GO" id="GO:0046872">
    <property type="term" value="F:metal ion binding"/>
    <property type="evidence" value="ECO:0007669"/>
    <property type="project" value="UniProtKB-KW"/>
</dbReference>
<organism evidence="23 24">
    <name type="scientific">Salvator merianae</name>
    <name type="common">Argentine black and white tegu</name>
    <name type="synonym">Tupinambis merianae</name>
    <dbReference type="NCBI Taxonomy" id="96440"/>
    <lineage>
        <taxon>Eukaryota</taxon>
        <taxon>Metazoa</taxon>
        <taxon>Chordata</taxon>
        <taxon>Craniata</taxon>
        <taxon>Vertebrata</taxon>
        <taxon>Euteleostomi</taxon>
        <taxon>Lepidosauria</taxon>
        <taxon>Squamata</taxon>
        <taxon>Bifurcata</taxon>
        <taxon>Unidentata</taxon>
        <taxon>Episquamata</taxon>
        <taxon>Laterata</taxon>
        <taxon>Teiioidea</taxon>
        <taxon>Teiidae</taxon>
        <taxon>Salvator</taxon>
    </lineage>
</organism>
<evidence type="ECO:0000256" key="2">
    <source>
        <dbReference type="ARBA" id="ARBA00006787"/>
    </source>
</evidence>
<keyword evidence="24" id="KW-1185">Reference proteome</keyword>
<evidence type="ECO:0000256" key="7">
    <source>
        <dbReference type="ARBA" id="ARBA00023004"/>
    </source>
</evidence>
<evidence type="ECO:0000256" key="17">
    <source>
        <dbReference type="ARBA" id="ARBA00040820"/>
    </source>
</evidence>
<dbReference type="EC" id="3.1.1.64" evidence="16"/>
<evidence type="ECO:0000256" key="9">
    <source>
        <dbReference type="ARBA" id="ARBA00023139"/>
    </source>
</evidence>
<dbReference type="Proteomes" id="UP000694421">
    <property type="component" value="Unplaced"/>
</dbReference>
<evidence type="ECO:0000256" key="12">
    <source>
        <dbReference type="ARBA" id="ARBA00023305"/>
    </source>
</evidence>
<evidence type="ECO:0000256" key="10">
    <source>
        <dbReference type="ARBA" id="ARBA00023235"/>
    </source>
</evidence>
<feature type="binding site" evidence="21">
    <location>
        <position position="292"/>
    </location>
    <ligand>
        <name>Fe cation</name>
        <dbReference type="ChEBI" id="CHEBI:24875"/>
        <note>catalytic</note>
    </ligand>
</feature>
<keyword evidence="5 21" id="KW-0479">Metal-binding</keyword>
<comment type="similarity">
    <text evidence="2 22">Belongs to the carotenoid oxygenase family.</text>
</comment>
<evidence type="ECO:0000256" key="11">
    <source>
        <dbReference type="ARBA" id="ARBA00023288"/>
    </source>
</evidence>
<dbReference type="PANTHER" id="PTHR10543">
    <property type="entry name" value="BETA-CAROTENE DIOXYGENASE"/>
    <property type="match status" value="1"/>
</dbReference>
<evidence type="ECO:0000256" key="18">
    <source>
        <dbReference type="ARBA" id="ARBA00041301"/>
    </source>
</evidence>
<keyword evidence="6" id="KW-0378">Hydrolase</keyword>
<keyword evidence="4" id="KW-0716">Sensory transduction</keyword>
<evidence type="ECO:0000256" key="3">
    <source>
        <dbReference type="ARBA" id="ARBA00022475"/>
    </source>
</evidence>
<evidence type="ECO:0000256" key="22">
    <source>
        <dbReference type="RuleBase" id="RU003799"/>
    </source>
</evidence>
<evidence type="ECO:0000256" key="8">
    <source>
        <dbReference type="ARBA" id="ARBA00023136"/>
    </source>
</evidence>
<proteinExistence type="inferred from homology"/>
<evidence type="ECO:0000256" key="5">
    <source>
        <dbReference type="ARBA" id="ARBA00022723"/>
    </source>
</evidence>
<comment type="catalytic activity">
    <reaction evidence="14">
        <text>an all-trans-retinyl ester + H2O = 11-cis-retinol + a fatty acid + H(+)</text>
        <dbReference type="Rhea" id="RHEA:31771"/>
        <dbReference type="ChEBI" id="CHEBI:15377"/>
        <dbReference type="ChEBI" id="CHEBI:15378"/>
        <dbReference type="ChEBI" id="CHEBI:16302"/>
        <dbReference type="ChEBI" id="CHEBI:28868"/>
        <dbReference type="ChEBI" id="CHEBI:63410"/>
        <dbReference type="EC" id="3.1.1.64"/>
    </reaction>
</comment>
<evidence type="ECO:0000256" key="20">
    <source>
        <dbReference type="ARBA" id="ARBA00048722"/>
    </source>
</evidence>
<keyword evidence="7 21" id="KW-0408">Iron</keyword>
<name>A0A8D0E4H4_SALMN</name>
<dbReference type="GO" id="GO:0003834">
    <property type="term" value="F:beta-carotene 15,15'-dioxygenase activity"/>
    <property type="evidence" value="ECO:0007669"/>
    <property type="project" value="TreeGrafter"/>
</dbReference>
<evidence type="ECO:0000256" key="21">
    <source>
        <dbReference type="PIRSR" id="PIRSR604294-1"/>
    </source>
</evidence>
<reference evidence="23" key="2">
    <citation type="submission" date="2025-09" db="UniProtKB">
        <authorList>
            <consortium name="Ensembl"/>
        </authorList>
    </citation>
    <scope>IDENTIFICATION</scope>
</reference>
<feature type="binding site" evidence="21">
    <location>
        <position position="177"/>
    </location>
    <ligand>
        <name>Fe cation</name>
        <dbReference type="ChEBI" id="CHEBI:24875"/>
        <note>catalytic</note>
    </ligand>
</feature>
<dbReference type="GO" id="GO:0050251">
    <property type="term" value="F:retinol isomerase activity"/>
    <property type="evidence" value="ECO:0007669"/>
    <property type="project" value="TreeGrafter"/>
</dbReference>
<evidence type="ECO:0000256" key="6">
    <source>
        <dbReference type="ARBA" id="ARBA00022801"/>
    </source>
</evidence>
<dbReference type="GO" id="GO:0007601">
    <property type="term" value="P:visual perception"/>
    <property type="evidence" value="ECO:0007669"/>
    <property type="project" value="UniProtKB-KW"/>
</dbReference>
<evidence type="ECO:0000256" key="19">
    <source>
        <dbReference type="ARBA" id="ARBA00042900"/>
    </source>
</evidence>
<dbReference type="EC" id="5.3.3.22" evidence="15"/>
<evidence type="ECO:0000313" key="23">
    <source>
        <dbReference type="Ensembl" id="ENSSMRP00000026014.1"/>
    </source>
</evidence>
<dbReference type="GO" id="GO:1901827">
    <property type="term" value="P:zeaxanthin biosynthetic process"/>
    <property type="evidence" value="ECO:0007669"/>
    <property type="project" value="TreeGrafter"/>
</dbReference>
<keyword evidence="9" id="KW-0564">Palmitate</keyword>
<comment type="subcellular location">
    <subcellularLocation>
        <location evidence="1">Cell membrane</location>
        <topology evidence="1">Lipid-anchor</topology>
    </subcellularLocation>
</comment>
<keyword evidence="12" id="KW-0844">Vision</keyword>
<keyword evidence="10" id="KW-0413">Isomerase</keyword>
<evidence type="ECO:0000313" key="24">
    <source>
        <dbReference type="Proteomes" id="UP000694421"/>
    </source>
</evidence>
<comment type="catalytic activity">
    <reaction evidence="20">
        <text>all-trans-retinyl hexadecanoate + H2O = 11-cis-retinol + hexadecanoate + H(+)</text>
        <dbReference type="Rhea" id="RHEA:31775"/>
        <dbReference type="ChEBI" id="CHEBI:7896"/>
        <dbReference type="ChEBI" id="CHEBI:15377"/>
        <dbReference type="ChEBI" id="CHEBI:15378"/>
        <dbReference type="ChEBI" id="CHEBI:16302"/>
        <dbReference type="ChEBI" id="CHEBI:17616"/>
        <dbReference type="EC" id="3.1.1.64"/>
    </reaction>
</comment>
<comment type="catalytic activity">
    <reaction evidence="13">
        <text>lutein = (3R,3'S)-zeaxanthin</text>
        <dbReference type="Rhea" id="RHEA:12729"/>
        <dbReference type="ChEBI" id="CHEBI:28838"/>
        <dbReference type="ChEBI" id="CHEBI:138919"/>
        <dbReference type="EC" id="5.3.3.22"/>
    </reaction>
</comment>
<feature type="binding site" evidence="21">
    <location>
        <position position="506"/>
    </location>
    <ligand>
        <name>Fe cation</name>
        <dbReference type="ChEBI" id="CHEBI:24875"/>
        <note>catalytic</note>
    </ligand>
</feature>
<dbReference type="GO" id="GO:0052885">
    <property type="term" value="F:all-trans-retinyl-ester hydrolase, 11-cis retinol forming activity"/>
    <property type="evidence" value="ECO:0007669"/>
    <property type="project" value="TreeGrafter"/>
</dbReference>
<dbReference type="InterPro" id="IPR004294">
    <property type="entry name" value="Carotenoid_Oase"/>
</dbReference>
<dbReference type="GO" id="GO:0042574">
    <property type="term" value="P:retinal metabolic process"/>
    <property type="evidence" value="ECO:0007669"/>
    <property type="project" value="TreeGrafter"/>
</dbReference>
<evidence type="ECO:0000256" key="16">
    <source>
        <dbReference type="ARBA" id="ARBA00039141"/>
    </source>
</evidence>
<keyword evidence="3" id="KW-1003">Cell membrane</keyword>
<dbReference type="GeneTree" id="ENSGT00950000182913"/>
<evidence type="ECO:0000256" key="14">
    <source>
        <dbReference type="ARBA" id="ARBA00036037"/>
    </source>
</evidence>
<keyword evidence="8" id="KW-0472">Membrane</keyword>
<accession>A0A8D0E4H4</accession>
<keyword evidence="11" id="KW-0449">Lipoprotein</keyword>
<reference evidence="23" key="1">
    <citation type="submission" date="2025-08" db="UniProtKB">
        <authorList>
            <consortium name="Ensembl"/>
        </authorList>
    </citation>
    <scope>IDENTIFICATION</scope>
</reference>
<dbReference type="GO" id="GO:0005886">
    <property type="term" value="C:plasma membrane"/>
    <property type="evidence" value="ECO:0007669"/>
    <property type="project" value="UniProtKB-SubCell"/>
</dbReference>
<dbReference type="Pfam" id="PF03055">
    <property type="entry name" value="RPE65"/>
    <property type="match status" value="1"/>
</dbReference>